<gene>
    <name evidence="2" type="ORF">BJ085DRAFT_40311</name>
</gene>
<evidence type="ECO:0000313" key="3">
    <source>
        <dbReference type="Proteomes" id="UP000268162"/>
    </source>
</evidence>
<feature type="compositionally biased region" description="Polar residues" evidence="1">
    <location>
        <begin position="1"/>
        <end position="10"/>
    </location>
</feature>
<proteinExistence type="predicted"/>
<name>A0A4P9ZQD1_9FUNG</name>
<organism evidence="2 3">
    <name type="scientific">Dimargaris cristalligena</name>
    <dbReference type="NCBI Taxonomy" id="215637"/>
    <lineage>
        <taxon>Eukaryota</taxon>
        <taxon>Fungi</taxon>
        <taxon>Fungi incertae sedis</taxon>
        <taxon>Zoopagomycota</taxon>
        <taxon>Kickxellomycotina</taxon>
        <taxon>Dimargaritomycetes</taxon>
        <taxon>Dimargaritales</taxon>
        <taxon>Dimargaritaceae</taxon>
        <taxon>Dimargaris</taxon>
    </lineage>
</organism>
<keyword evidence="3" id="KW-1185">Reference proteome</keyword>
<accession>A0A4P9ZQD1</accession>
<feature type="region of interest" description="Disordered" evidence="1">
    <location>
        <begin position="1"/>
        <end position="20"/>
    </location>
</feature>
<reference evidence="3" key="1">
    <citation type="journal article" date="2018" name="Nat. Microbiol.">
        <title>Leveraging single-cell genomics to expand the fungal tree of life.</title>
        <authorList>
            <person name="Ahrendt S.R."/>
            <person name="Quandt C.A."/>
            <person name="Ciobanu D."/>
            <person name="Clum A."/>
            <person name="Salamov A."/>
            <person name="Andreopoulos B."/>
            <person name="Cheng J.F."/>
            <person name="Woyke T."/>
            <person name="Pelin A."/>
            <person name="Henrissat B."/>
            <person name="Reynolds N.K."/>
            <person name="Benny G.L."/>
            <person name="Smith M.E."/>
            <person name="James T.Y."/>
            <person name="Grigoriev I.V."/>
        </authorList>
    </citation>
    <scope>NUCLEOTIDE SEQUENCE [LARGE SCALE GENOMIC DNA]</scope>
    <source>
        <strain evidence="3">RSA 468</strain>
    </source>
</reference>
<feature type="region of interest" description="Disordered" evidence="1">
    <location>
        <begin position="31"/>
        <end position="135"/>
    </location>
</feature>
<protein>
    <submittedName>
        <fullName evidence="2">Uncharacterized protein</fullName>
    </submittedName>
</protein>
<dbReference type="Proteomes" id="UP000268162">
    <property type="component" value="Unassembled WGS sequence"/>
</dbReference>
<feature type="compositionally biased region" description="Basic residues" evidence="1">
    <location>
        <begin position="80"/>
        <end position="90"/>
    </location>
</feature>
<feature type="compositionally biased region" description="Polar residues" evidence="1">
    <location>
        <begin position="126"/>
        <end position="135"/>
    </location>
</feature>
<evidence type="ECO:0000313" key="2">
    <source>
        <dbReference type="EMBL" id="RKP34832.1"/>
    </source>
</evidence>
<evidence type="ECO:0000256" key="1">
    <source>
        <dbReference type="SAM" id="MobiDB-lite"/>
    </source>
</evidence>
<sequence>MAPRQTSGDNRSPVLRRSNRLRNKTLLGCIKGRDGIVPSASHTPSCPANLPPNPSPSILSPTEMNPFPTGEEVPRPTPLPRRRTSKRRCLGHQPGAESPTRMPESPQLRPCQTPSLDPPYLELPSTPYSESSRSRCLSPEPIEATAARAVPGDVCTGNSHEGNPGGYTLDLHRLALPTTTATTTTTTTTPSQPFSHFIDDRPNDSDGGLAAHLVSRVQFRLGSHMSLVGPVGGASSPPPLASDGPPALMYPADDYLASIVTIDSDDETYELAMASTLALHGNSSVGLFDLDRLSYSTETEYDFVKDFDRVQFHPR</sequence>
<dbReference type="AlphaFoldDB" id="A0A4P9ZQD1"/>
<dbReference type="EMBL" id="ML003052">
    <property type="protein sequence ID" value="RKP34832.1"/>
    <property type="molecule type" value="Genomic_DNA"/>
</dbReference>